<evidence type="ECO:0000256" key="2">
    <source>
        <dbReference type="ARBA" id="ARBA00004245"/>
    </source>
</evidence>
<feature type="coiled-coil region" evidence="9">
    <location>
        <begin position="200"/>
        <end position="242"/>
    </location>
</feature>
<feature type="coiled-coil region" evidence="9">
    <location>
        <begin position="406"/>
        <end position="454"/>
    </location>
</feature>
<keyword evidence="6 9" id="KW-0175">Coiled coil</keyword>
<evidence type="ECO:0000256" key="9">
    <source>
        <dbReference type="SAM" id="Coils"/>
    </source>
</evidence>
<keyword evidence="3" id="KW-0963">Cytoplasm</keyword>
<evidence type="ECO:0000256" key="4">
    <source>
        <dbReference type="ARBA" id="ARBA00022574"/>
    </source>
</evidence>
<dbReference type="EMBL" id="CAJHUC010000344">
    <property type="protein sequence ID" value="CAD7695439.1"/>
    <property type="molecule type" value="Genomic_DNA"/>
</dbReference>
<dbReference type="Pfam" id="PF25828">
    <property type="entry name" value="CC_Cfap43"/>
    <property type="match status" value="1"/>
</dbReference>
<dbReference type="AlphaFoldDB" id="A0A8S1IPW8"/>
<evidence type="ECO:0000256" key="5">
    <source>
        <dbReference type="ARBA" id="ARBA00022737"/>
    </source>
</evidence>
<feature type="coiled-coil region" evidence="9">
    <location>
        <begin position="300"/>
        <end position="327"/>
    </location>
</feature>
<evidence type="ECO:0000313" key="11">
    <source>
        <dbReference type="EMBL" id="CAD7695439.1"/>
    </source>
</evidence>
<name>A0A8S1IPW8_9CHLO</name>
<protein>
    <submittedName>
        <fullName evidence="11">Uncharacterized protein</fullName>
    </submittedName>
</protein>
<keyword evidence="4" id="KW-0853">WD repeat</keyword>
<dbReference type="PANTHER" id="PTHR14885:SF1">
    <property type="entry name" value="CILIA- AND FLAGELLA-ASSOCIATED PROTEIN 43"/>
    <property type="match status" value="1"/>
</dbReference>
<keyword evidence="7" id="KW-0206">Cytoskeleton</keyword>
<keyword evidence="12" id="KW-1185">Reference proteome</keyword>
<gene>
    <name evidence="11" type="ORF">OSTQU699_LOCUS800</name>
</gene>
<dbReference type="GO" id="GO:0060271">
    <property type="term" value="P:cilium assembly"/>
    <property type="evidence" value="ECO:0007669"/>
    <property type="project" value="TreeGrafter"/>
</dbReference>
<evidence type="ECO:0000256" key="10">
    <source>
        <dbReference type="SAM" id="MobiDB-lite"/>
    </source>
</evidence>
<keyword evidence="8" id="KW-0966">Cell projection</keyword>
<dbReference type="OrthoDB" id="568313at2759"/>
<evidence type="ECO:0000256" key="3">
    <source>
        <dbReference type="ARBA" id="ARBA00022490"/>
    </source>
</evidence>
<feature type="region of interest" description="Disordered" evidence="10">
    <location>
        <begin position="351"/>
        <end position="384"/>
    </location>
</feature>
<evidence type="ECO:0000256" key="1">
    <source>
        <dbReference type="ARBA" id="ARBA00004138"/>
    </source>
</evidence>
<dbReference type="Proteomes" id="UP000708148">
    <property type="component" value="Unassembled WGS sequence"/>
</dbReference>
<evidence type="ECO:0000256" key="6">
    <source>
        <dbReference type="ARBA" id="ARBA00023054"/>
    </source>
</evidence>
<accession>A0A8S1IPW8</accession>
<evidence type="ECO:0000313" key="12">
    <source>
        <dbReference type="Proteomes" id="UP000708148"/>
    </source>
</evidence>
<evidence type="ECO:0000256" key="7">
    <source>
        <dbReference type="ARBA" id="ARBA00023212"/>
    </source>
</evidence>
<organism evidence="11 12">
    <name type="scientific">Ostreobium quekettii</name>
    <dbReference type="NCBI Taxonomy" id="121088"/>
    <lineage>
        <taxon>Eukaryota</taxon>
        <taxon>Viridiplantae</taxon>
        <taxon>Chlorophyta</taxon>
        <taxon>core chlorophytes</taxon>
        <taxon>Ulvophyceae</taxon>
        <taxon>TCBD clade</taxon>
        <taxon>Bryopsidales</taxon>
        <taxon>Ostreobineae</taxon>
        <taxon>Ostreobiaceae</taxon>
        <taxon>Ostreobium</taxon>
    </lineage>
</organism>
<keyword evidence="5" id="KW-0677">Repeat</keyword>
<reference evidence="11" key="1">
    <citation type="submission" date="2020-12" db="EMBL/GenBank/DDBJ databases">
        <authorList>
            <person name="Iha C."/>
        </authorList>
    </citation>
    <scope>NUCLEOTIDE SEQUENCE</scope>
</reference>
<sequence>MDGVDGTADEGGEGGDGEDHCLYGNFDLVTPRRKVSQACFLKSKIREAKMQFNAEFQKVVARKASDIDKIEEVNGRIRDINKDLQKLGGPAPPELTSSPMYLDMEDTEALLTVKDEEVTVERYLSPEEHERLEEERRQEEQRLLESQKNNIFERALKQMMGGTLEKKGEGDDEFLLVIPEWMAGDPSTFSEDQLKEYCEIQAKQKAIEEEKARRRAALEAELRTLRASIEDIKDKFDKQIAELHNHYLSTVWNILEMELYIVSLLTSVNKLSEIQESSDSAVLESLAALKEKKRKISQTRQDFRAVVNDQKERVNALSQEDRQMERSFKKELSDARDHYARLHQLYKWRGERAASTSDRDPDDLDPFPPMPTADGSHGVPHLDSSMCPEGLLPVLWEKLLDQREARIQHEQHMRQEQDSLRRMEAQLQKLDERDRELETAMDQGVAELNKLKEQRLANTLNLEYPITLKQGQVEVQAEGVLSILSNSALIDRKTVEGLNDIIQGKGGKKVAILTAIKDFKKGIYQLEWENEGYDMKAEDLVERTKEFQLLRVSKSVHQVVKLGEGALKSQEAANLEQLMKFNEALHKKNVSERAKRLDDLEKEIMAKGMQNEQMKAEMAGIYGQHREHTRLQHFLSGAKKPSKRFAQKQVKSVTHTRQDNTLVCLQRQRRHVHGKVLLRERAGRISAFFWMPSFDA</sequence>
<dbReference type="GO" id="GO:0005930">
    <property type="term" value="C:axoneme"/>
    <property type="evidence" value="ECO:0007669"/>
    <property type="project" value="TreeGrafter"/>
</dbReference>
<comment type="caution">
    <text evidence="11">The sequence shown here is derived from an EMBL/GenBank/DDBJ whole genome shotgun (WGS) entry which is preliminary data.</text>
</comment>
<comment type="subcellular location">
    <subcellularLocation>
        <location evidence="1">Cell projection</location>
        <location evidence="1">Cilium</location>
    </subcellularLocation>
    <subcellularLocation>
        <location evidence="2">Cytoplasm</location>
        <location evidence="2">Cytoskeleton</location>
    </subcellularLocation>
</comment>
<evidence type="ECO:0000256" key="8">
    <source>
        <dbReference type="ARBA" id="ARBA00023273"/>
    </source>
</evidence>
<proteinExistence type="predicted"/>
<dbReference type="PANTHER" id="PTHR14885">
    <property type="entry name" value="CILIA- AND FLAGELLA-ASSOCIATED PROTEIN 43-RELATED"/>
    <property type="match status" value="1"/>
</dbReference>